<accession>A0A7L7LBK9</accession>
<reference evidence="1 2" key="2">
    <citation type="submission" date="2020-08" db="EMBL/GenBank/DDBJ databases">
        <title>Adhaeribacter dokdonensis sp. nov., isolated from the rhizosphere of Elymus tsukushiensis, a plant native to the Dokdo Islands, Republic of Korea.</title>
        <authorList>
            <person name="Ghim S.Y."/>
        </authorList>
    </citation>
    <scope>NUCLEOTIDE SEQUENCE [LARGE SCALE GENOMIC DNA]</scope>
    <source>
        <strain evidence="1 2">KUDC8001</strain>
    </source>
</reference>
<dbReference type="RefSeq" id="WP_182412609.1">
    <property type="nucleotide sequence ID" value="NZ_CP055153.1"/>
</dbReference>
<evidence type="ECO:0000313" key="2">
    <source>
        <dbReference type="Proteomes" id="UP000514509"/>
    </source>
</evidence>
<proteinExistence type="predicted"/>
<keyword evidence="2" id="KW-1185">Reference proteome</keyword>
<gene>
    <name evidence="1" type="ORF">HUW48_19905</name>
</gene>
<name>A0A7L7LBK9_9BACT</name>
<evidence type="ECO:0000313" key="1">
    <source>
        <dbReference type="EMBL" id="QMU30153.1"/>
    </source>
</evidence>
<dbReference type="AlphaFoldDB" id="A0A7L7LBK9"/>
<dbReference type="Proteomes" id="UP000514509">
    <property type="component" value="Chromosome"/>
</dbReference>
<organism evidence="1 2">
    <name type="scientific">Adhaeribacter radiodurans</name>
    <dbReference type="NCBI Taxonomy" id="2745197"/>
    <lineage>
        <taxon>Bacteria</taxon>
        <taxon>Pseudomonadati</taxon>
        <taxon>Bacteroidota</taxon>
        <taxon>Cytophagia</taxon>
        <taxon>Cytophagales</taxon>
        <taxon>Hymenobacteraceae</taxon>
        <taxon>Adhaeribacter</taxon>
    </lineage>
</organism>
<dbReference type="EMBL" id="CP055153">
    <property type="protein sequence ID" value="QMU30153.1"/>
    <property type="molecule type" value="Genomic_DNA"/>
</dbReference>
<reference evidence="1 2" key="1">
    <citation type="submission" date="2020-06" db="EMBL/GenBank/DDBJ databases">
        <authorList>
            <person name="Hwang Y.J."/>
        </authorList>
    </citation>
    <scope>NUCLEOTIDE SEQUENCE [LARGE SCALE GENOMIC DNA]</scope>
    <source>
        <strain evidence="1 2">KUDC8001</strain>
    </source>
</reference>
<protein>
    <submittedName>
        <fullName evidence="1">Uncharacterized protein</fullName>
    </submittedName>
</protein>
<sequence length="81" mass="9386">MEDNLELPVTYKGEEYTFPVRIVQTGYTHKLEVNVNGQRILFEPDESQEYRALVDESELKNFNVEVGLLQAIAQVIESIRQ</sequence>
<dbReference type="KEGG" id="add:HUW48_19905"/>